<evidence type="ECO:0000313" key="1">
    <source>
        <dbReference type="EnsemblMetazoa" id="OVOC3485.1"/>
    </source>
</evidence>
<reference evidence="2" key="1">
    <citation type="submission" date="2013-10" db="EMBL/GenBank/DDBJ databases">
        <title>Genome sequencing of Onchocerca volvulus.</title>
        <authorList>
            <person name="Cotton J."/>
            <person name="Tsai J."/>
            <person name="Stanley E."/>
            <person name="Tracey A."/>
            <person name="Holroyd N."/>
            <person name="Lustigman S."/>
            <person name="Berriman M."/>
        </authorList>
    </citation>
    <scope>NUCLEOTIDE SEQUENCE</scope>
</reference>
<organism evidence="1 2">
    <name type="scientific">Onchocerca volvulus</name>
    <dbReference type="NCBI Taxonomy" id="6282"/>
    <lineage>
        <taxon>Eukaryota</taxon>
        <taxon>Metazoa</taxon>
        <taxon>Ecdysozoa</taxon>
        <taxon>Nematoda</taxon>
        <taxon>Chromadorea</taxon>
        <taxon>Rhabditida</taxon>
        <taxon>Spirurina</taxon>
        <taxon>Spiruromorpha</taxon>
        <taxon>Filarioidea</taxon>
        <taxon>Onchocercidae</taxon>
        <taxon>Onchocerca</taxon>
    </lineage>
</organism>
<dbReference type="Proteomes" id="UP000024404">
    <property type="component" value="Unassembled WGS sequence"/>
</dbReference>
<dbReference type="AlphaFoldDB" id="A0A8R1TS90"/>
<evidence type="ECO:0000313" key="2">
    <source>
        <dbReference type="Proteomes" id="UP000024404"/>
    </source>
</evidence>
<keyword evidence="2" id="KW-1185">Reference proteome</keyword>
<accession>A0A8R1TS90</accession>
<reference evidence="1" key="2">
    <citation type="submission" date="2022-06" db="UniProtKB">
        <authorList>
            <consortium name="EnsemblMetazoa"/>
        </authorList>
    </citation>
    <scope>IDENTIFICATION</scope>
</reference>
<dbReference type="EnsemblMetazoa" id="OVOC3485.1">
    <property type="protein sequence ID" value="OVOC3485.1"/>
    <property type="gene ID" value="WBGene00240294"/>
</dbReference>
<name>A0A8R1TS90_ONCVO</name>
<protein>
    <submittedName>
        <fullName evidence="1">Uncharacterized protein</fullName>
    </submittedName>
</protein>
<sequence>MNILSSFSIHPIKQKEIADTEIRENIRFLRLAIRVSSVINASSVINIVIRRQRNRFIKDDAENIDSITIMQDIWRDKVHSRQSILNTLYNKIMIL</sequence>
<dbReference type="EMBL" id="CMVM020000116">
    <property type="status" value="NOT_ANNOTATED_CDS"/>
    <property type="molecule type" value="Genomic_DNA"/>
</dbReference>
<proteinExistence type="predicted"/>